<dbReference type="Proteomes" id="UP000838324">
    <property type="component" value="Unassembled WGS sequence"/>
</dbReference>
<evidence type="ECO:0008006" key="3">
    <source>
        <dbReference type="Google" id="ProtNLM"/>
    </source>
</evidence>
<proteinExistence type="predicted"/>
<accession>A0ABM9BPH9</accession>
<dbReference type="EMBL" id="CAKMMG010000001">
    <property type="protein sequence ID" value="CAH1190426.1"/>
    <property type="molecule type" value="Genomic_DNA"/>
</dbReference>
<gene>
    <name evidence="1" type="ORF">PAECIP111892_00176</name>
</gene>
<evidence type="ECO:0000313" key="1">
    <source>
        <dbReference type="EMBL" id="CAH1190426.1"/>
    </source>
</evidence>
<organism evidence="1 2">
    <name type="scientific">Paenibacillus auburnensis</name>
    <dbReference type="NCBI Taxonomy" id="2905649"/>
    <lineage>
        <taxon>Bacteria</taxon>
        <taxon>Bacillati</taxon>
        <taxon>Bacillota</taxon>
        <taxon>Bacilli</taxon>
        <taxon>Bacillales</taxon>
        <taxon>Paenibacillaceae</taxon>
        <taxon>Paenibacillus</taxon>
    </lineage>
</organism>
<evidence type="ECO:0000313" key="2">
    <source>
        <dbReference type="Proteomes" id="UP000838324"/>
    </source>
</evidence>
<comment type="caution">
    <text evidence="1">The sequence shown here is derived from an EMBL/GenBank/DDBJ whole genome shotgun (WGS) entry which is preliminary data.</text>
</comment>
<protein>
    <recommendedName>
        <fullName evidence="3">Exosporium protein C</fullName>
    </recommendedName>
</protein>
<sequence>MPFTTGSVYNPPAGLNHIDRIRVACLNDSILTPININLQIFHFRGNSLTRFPVGEALFQVDPQQLVVQTFSVNIADYYEVQINFYSAVNTIINVFALDAAGNLLERILQSELTYIDRLTIIPT</sequence>
<reference evidence="1" key="1">
    <citation type="submission" date="2022-01" db="EMBL/GenBank/DDBJ databases">
        <authorList>
            <person name="Criscuolo A."/>
        </authorList>
    </citation>
    <scope>NUCLEOTIDE SEQUENCE</scope>
    <source>
        <strain evidence="1">CIP111892</strain>
    </source>
</reference>
<name>A0ABM9BPH9_9BACL</name>
<dbReference type="RefSeq" id="WP_236328602.1">
    <property type="nucleotide sequence ID" value="NZ_CAKMMG010000001.1"/>
</dbReference>
<keyword evidence="2" id="KW-1185">Reference proteome</keyword>